<reference evidence="2" key="2">
    <citation type="submission" date="2014-07" db="EMBL/GenBank/DDBJ databases">
        <authorList>
            <person name="Hull J."/>
        </authorList>
    </citation>
    <scope>NUCLEOTIDE SEQUENCE</scope>
</reference>
<evidence type="ECO:0000313" key="2">
    <source>
        <dbReference type="EMBL" id="JAG01377.1"/>
    </source>
</evidence>
<feature type="domain" description="FP protein C-terminal" evidence="1">
    <location>
        <begin position="71"/>
        <end position="123"/>
    </location>
</feature>
<name>A0A0A9VYW5_LYGHE</name>
<protein>
    <recommendedName>
        <fullName evidence="1">FP protein C-terminal domain-containing protein</fullName>
    </recommendedName>
</protein>
<dbReference type="EMBL" id="GBHO01042227">
    <property type="protein sequence ID" value="JAG01377.1"/>
    <property type="molecule type" value="Transcribed_RNA"/>
</dbReference>
<feature type="non-terminal residue" evidence="2">
    <location>
        <position position="1"/>
    </location>
</feature>
<sequence length="142" mass="16874">EDREILTTYRIRSRNKRIPEIIVAKLSSTELKSNILHAMRSRTTSKNYVQPKEIHESLTGDGRIFINERLTQENKFLFWLTKNIAKEYNFKYAWIKDGGKIYLKKEDDSRAVRILDRQQLHDLDINKKFTNDFINAERSNVA</sequence>
<feature type="non-terminal residue" evidence="2">
    <location>
        <position position="142"/>
    </location>
</feature>
<organism evidence="2">
    <name type="scientific">Lygus hesperus</name>
    <name type="common">Western plant bug</name>
    <dbReference type="NCBI Taxonomy" id="30085"/>
    <lineage>
        <taxon>Eukaryota</taxon>
        <taxon>Metazoa</taxon>
        <taxon>Ecdysozoa</taxon>
        <taxon>Arthropoda</taxon>
        <taxon>Hexapoda</taxon>
        <taxon>Insecta</taxon>
        <taxon>Pterygota</taxon>
        <taxon>Neoptera</taxon>
        <taxon>Paraneoptera</taxon>
        <taxon>Hemiptera</taxon>
        <taxon>Heteroptera</taxon>
        <taxon>Panheteroptera</taxon>
        <taxon>Cimicomorpha</taxon>
        <taxon>Miridae</taxon>
        <taxon>Mirini</taxon>
        <taxon>Lygus</taxon>
    </lineage>
</organism>
<dbReference type="InterPro" id="IPR057251">
    <property type="entry name" value="FP_C"/>
</dbReference>
<accession>A0A0A9VYW5</accession>
<proteinExistence type="predicted"/>
<dbReference type="Pfam" id="PF25298">
    <property type="entry name" value="Baculo_FP_2nd"/>
    <property type="match status" value="1"/>
</dbReference>
<gene>
    <name evidence="2" type="ORF">CM83_251</name>
</gene>
<dbReference type="AlphaFoldDB" id="A0A0A9VYW5"/>
<reference evidence="2" key="1">
    <citation type="journal article" date="2014" name="PLoS ONE">
        <title>Transcriptome-Based Identification of ABC Transporters in the Western Tarnished Plant Bug Lygus hesperus.</title>
        <authorList>
            <person name="Hull J.J."/>
            <person name="Chaney K."/>
            <person name="Geib S.M."/>
            <person name="Fabrick J.A."/>
            <person name="Brent C.S."/>
            <person name="Walsh D."/>
            <person name="Lavine L.C."/>
        </authorList>
    </citation>
    <scope>NUCLEOTIDE SEQUENCE</scope>
</reference>
<evidence type="ECO:0000259" key="1">
    <source>
        <dbReference type="Pfam" id="PF25298"/>
    </source>
</evidence>